<accession>A0A8J7SGC8</accession>
<evidence type="ECO:0000313" key="1">
    <source>
        <dbReference type="EMBL" id="MBP5855638.1"/>
    </source>
</evidence>
<keyword evidence="2" id="KW-1185">Reference proteome</keyword>
<protein>
    <recommendedName>
        <fullName evidence="3">Methyltransferase domain-containing protein</fullName>
    </recommendedName>
</protein>
<reference evidence="1" key="1">
    <citation type="submission" date="2021-04" db="EMBL/GenBank/DDBJ databases">
        <authorList>
            <person name="Zhang D.-C."/>
        </authorList>
    </citation>
    <scope>NUCLEOTIDE SEQUENCE</scope>
    <source>
        <strain evidence="1">CGMCC 1.15697</strain>
    </source>
</reference>
<gene>
    <name evidence="1" type="ORF">KAJ83_01350</name>
</gene>
<dbReference type="Proteomes" id="UP000672602">
    <property type="component" value="Unassembled WGS sequence"/>
</dbReference>
<dbReference type="InterPro" id="IPR029063">
    <property type="entry name" value="SAM-dependent_MTases_sf"/>
</dbReference>
<dbReference type="RefSeq" id="WP_210680217.1">
    <property type="nucleotide sequence ID" value="NZ_JAGMWN010000001.1"/>
</dbReference>
<organism evidence="1 2">
    <name type="scientific">Marivibrio halodurans</name>
    <dbReference type="NCBI Taxonomy" id="2039722"/>
    <lineage>
        <taxon>Bacteria</taxon>
        <taxon>Pseudomonadati</taxon>
        <taxon>Pseudomonadota</taxon>
        <taxon>Alphaproteobacteria</taxon>
        <taxon>Rhodospirillales</taxon>
        <taxon>Rhodospirillaceae</taxon>
        <taxon>Marivibrio</taxon>
    </lineage>
</organism>
<name>A0A8J7SGC8_9PROT</name>
<sequence>MGVSFYTLETMEKYGLIGAGRTLLDFGSSNLYAATADQIAAFVRRHVESPRPDLDEFANRLASGSGKGPDGQALNQAFLGELLEAINMTYESIDIAAGYKTRQVDLNVEPLPAAMVGRYDSVINCGTSEHILNQLNTFNAIHAATKSGGRMMHVLPAIGFVDHGYFTYTSRFFFDLAGYNQYEVVDMWYEGDGGGDENIFTTARQYQTYFPVLTERLAKIGTTDRETKQDSVKVPTISISLVFQKTQDVRFMGTLETSTSVGEFTGDLRDAYSEKQGSAAKTG</sequence>
<dbReference type="AlphaFoldDB" id="A0A8J7SGC8"/>
<proteinExistence type="predicted"/>
<dbReference type="EMBL" id="JAGMWN010000001">
    <property type="protein sequence ID" value="MBP5855638.1"/>
    <property type="molecule type" value="Genomic_DNA"/>
</dbReference>
<comment type="caution">
    <text evidence="1">The sequence shown here is derived from an EMBL/GenBank/DDBJ whole genome shotgun (WGS) entry which is preliminary data.</text>
</comment>
<evidence type="ECO:0008006" key="3">
    <source>
        <dbReference type="Google" id="ProtNLM"/>
    </source>
</evidence>
<dbReference type="SUPFAM" id="SSF53335">
    <property type="entry name" value="S-adenosyl-L-methionine-dependent methyltransferases"/>
    <property type="match status" value="1"/>
</dbReference>
<evidence type="ECO:0000313" key="2">
    <source>
        <dbReference type="Proteomes" id="UP000672602"/>
    </source>
</evidence>